<feature type="transmembrane region" description="Helical" evidence="1">
    <location>
        <begin position="34"/>
        <end position="52"/>
    </location>
</feature>
<reference evidence="2 3" key="1">
    <citation type="submission" date="2021-05" db="EMBL/GenBank/DDBJ databases">
        <title>Draft genomes of bacteria isolated from model marine particles.</title>
        <authorList>
            <person name="Datta M.S."/>
            <person name="Schwartzman J.A."/>
            <person name="Enke T.N."/>
            <person name="Saavedra J."/>
            <person name="Cermak N."/>
            <person name="Cordero O.X."/>
        </authorList>
    </citation>
    <scope>NUCLEOTIDE SEQUENCE [LARGE SCALE GENOMIC DNA]</scope>
    <source>
        <strain evidence="2 3">D2M19</strain>
    </source>
</reference>
<proteinExistence type="predicted"/>
<evidence type="ECO:0000256" key="1">
    <source>
        <dbReference type="SAM" id="Phobius"/>
    </source>
</evidence>
<evidence type="ECO:0000313" key="3">
    <source>
        <dbReference type="Proteomes" id="UP000753376"/>
    </source>
</evidence>
<dbReference type="EMBL" id="JAHKPV010000017">
    <property type="protein sequence ID" value="MBU2874162.1"/>
    <property type="molecule type" value="Genomic_DNA"/>
</dbReference>
<sequence>MHEPRIKESWGKSLCRRTVRVCESWFVKHIARPILFLFPPILVTTLAVRQGLHADVVEFAGESVGNFLNSSALIIIVGTYVYVVLMKAAYAAIRSYAKPARQLETGDLFALLKAIDIVVGDKTKRFNSEAKLRMKAADVCGRKTFLQITRPDQQIPLLIAGIRSVFEFMGSKNTAFRVGLIKIENDKPVDWYSFDPASSPPRTPAADLKAPTSTVSRCIKARSIVVVENIGKELAKKTKGVVSNSKCNTQFNECLTARLGYV</sequence>
<dbReference type="RefSeq" id="WP_216008015.1">
    <property type="nucleotide sequence ID" value="NZ_JAHKPV010000017.1"/>
</dbReference>
<protein>
    <submittedName>
        <fullName evidence="2">Uncharacterized protein</fullName>
    </submittedName>
</protein>
<organism evidence="2 3">
    <name type="scientific">Marinobacter salexigens</name>
    <dbReference type="NCBI Taxonomy" id="1925763"/>
    <lineage>
        <taxon>Bacteria</taxon>
        <taxon>Pseudomonadati</taxon>
        <taxon>Pseudomonadota</taxon>
        <taxon>Gammaproteobacteria</taxon>
        <taxon>Pseudomonadales</taxon>
        <taxon>Marinobacteraceae</taxon>
        <taxon>Marinobacter</taxon>
    </lineage>
</organism>
<dbReference type="Proteomes" id="UP000753376">
    <property type="component" value="Unassembled WGS sequence"/>
</dbReference>
<keyword evidence="1" id="KW-1133">Transmembrane helix</keyword>
<feature type="transmembrane region" description="Helical" evidence="1">
    <location>
        <begin position="72"/>
        <end position="93"/>
    </location>
</feature>
<keyword evidence="1" id="KW-0472">Membrane</keyword>
<accession>A0ABS6AAG3</accession>
<keyword evidence="3" id="KW-1185">Reference proteome</keyword>
<evidence type="ECO:0000313" key="2">
    <source>
        <dbReference type="EMBL" id="MBU2874162.1"/>
    </source>
</evidence>
<gene>
    <name evidence="2" type="ORF">KO508_09105</name>
</gene>
<name>A0ABS6AAG3_9GAMM</name>
<comment type="caution">
    <text evidence="2">The sequence shown here is derived from an EMBL/GenBank/DDBJ whole genome shotgun (WGS) entry which is preliminary data.</text>
</comment>
<keyword evidence="1" id="KW-0812">Transmembrane</keyword>